<feature type="transmembrane region" description="Helical" evidence="7">
    <location>
        <begin position="86"/>
        <end position="104"/>
    </location>
</feature>
<evidence type="ECO:0000256" key="7">
    <source>
        <dbReference type="SAM" id="Phobius"/>
    </source>
</evidence>
<feature type="transmembrane region" description="Helical" evidence="7">
    <location>
        <begin position="230"/>
        <end position="248"/>
    </location>
</feature>
<accession>B1X4T3</accession>
<dbReference type="PANTHER" id="PTHR22926">
    <property type="entry name" value="PHOSPHO-N-ACETYLMURAMOYL-PENTAPEPTIDE-TRANSFERASE"/>
    <property type="match status" value="1"/>
</dbReference>
<evidence type="ECO:0000256" key="3">
    <source>
        <dbReference type="ARBA" id="ARBA00022679"/>
    </source>
</evidence>
<geneLocation type="organellar chromatophore" evidence="8"/>
<reference evidence="8" key="1">
    <citation type="submission" date="2007-08" db="EMBL/GenBank/DDBJ databases">
        <authorList>
            <person name="Gloeckner G."/>
            <person name="Nowack E."/>
            <person name="Melkonian M."/>
        </authorList>
    </citation>
    <scope>NUCLEOTIDE SEQUENCE</scope>
</reference>
<feature type="transmembrane region" description="Helical" evidence="7">
    <location>
        <begin position="174"/>
        <end position="192"/>
    </location>
</feature>
<evidence type="ECO:0000313" key="8">
    <source>
        <dbReference type="EMBL" id="ACB42952.1"/>
    </source>
</evidence>
<keyword evidence="2" id="KW-1003">Cell membrane</keyword>
<dbReference type="Pfam" id="PF00953">
    <property type="entry name" value="Glycos_transf_4"/>
    <property type="match status" value="1"/>
</dbReference>
<feature type="transmembrane region" description="Helical" evidence="7">
    <location>
        <begin position="254"/>
        <end position="273"/>
    </location>
</feature>
<feature type="transmembrane region" description="Helical" evidence="7">
    <location>
        <begin position="12"/>
        <end position="39"/>
    </location>
</feature>
<name>B1X4T3_PAUCH</name>
<evidence type="ECO:0000256" key="4">
    <source>
        <dbReference type="ARBA" id="ARBA00022692"/>
    </source>
</evidence>
<keyword evidence="5 7" id="KW-1133">Transmembrane helix</keyword>
<organism evidence="8">
    <name type="scientific">Paulinella chromatophora</name>
    <dbReference type="NCBI Taxonomy" id="39717"/>
    <lineage>
        <taxon>Eukaryota</taxon>
        <taxon>Sar</taxon>
        <taxon>Rhizaria</taxon>
        <taxon>Cercozoa</taxon>
        <taxon>Imbricatea</taxon>
        <taxon>Silicofilosea</taxon>
        <taxon>Euglyphida</taxon>
        <taxon>Paulinellidae</taxon>
        <taxon>Paulinella</taxon>
    </lineage>
</organism>
<keyword evidence="6 7" id="KW-0472">Membrane</keyword>
<gene>
    <name evidence="8" type="ordered locus">PCC_0518</name>
</gene>
<dbReference type="PANTHER" id="PTHR22926:SF3">
    <property type="entry name" value="UNDECAPRENYL-PHOSPHATE ALPHA-N-ACETYLGLUCOSAMINYL 1-PHOSPHATE TRANSFERASE"/>
    <property type="match status" value="1"/>
</dbReference>
<dbReference type="EMBL" id="CP000815">
    <property type="protein sequence ID" value="ACB42952.1"/>
    <property type="molecule type" value="Genomic_DNA"/>
</dbReference>
<evidence type="ECO:0000256" key="6">
    <source>
        <dbReference type="ARBA" id="ARBA00023136"/>
    </source>
</evidence>
<feature type="transmembrane region" description="Helical" evidence="7">
    <location>
        <begin position="303"/>
        <end position="322"/>
    </location>
</feature>
<feature type="transmembrane region" description="Helical" evidence="7">
    <location>
        <begin position="328"/>
        <end position="348"/>
    </location>
</feature>
<evidence type="ECO:0000256" key="2">
    <source>
        <dbReference type="ARBA" id="ARBA00022475"/>
    </source>
</evidence>
<keyword evidence="4 7" id="KW-0812">Transmembrane</keyword>
<reference evidence="8" key="2">
    <citation type="journal article" date="2008" name="Curr. Biol.">
        <title>Chromatophore genome sequence of Paulinella sheds light on acquisition of photosynthesis by eukaryotes.</title>
        <authorList>
            <person name="Nowack E.C.M."/>
            <person name="Melkonian M."/>
            <person name="Gloeckner G."/>
        </authorList>
    </citation>
    <scope>NUCLEOTIDE SEQUENCE [LARGE SCALE GENOMIC DNA]</scope>
</reference>
<feature type="transmembrane region" description="Helical" evidence="7">
    <location>
        <begin position="198"/>
        <end position="218"/>
    </location>
</feature>
<dbReference type="RefSeq" id="YP_002049162.1">
    <property type="nucleotide sequence ID" value="NC_011087.1"/>
</dbReference>
<dbReference type="AlphaFoldDB" id="B1X4T3"/>
<keyword evidence="3 8" id="KW-0808">Transferase</keyword>
<protein>
    <submittedName>
        <fullName evidence="8">Glycosyl transferase, family 4</fullName>
    </submittedName>
</protein>
<dbReference type="CDD" id="cd06853">
    <property type="entry name" value="GT_WecA_like"/>
    <property type="match status" value="1"/>
</dbReference>
<evidence type="ECO:0000256" key="5">
    <source>
        <dbReference type="ARBA" id="ARBA00022989"/>
    </source>
</evidence>
<sequence length="375" mass="41180">MNLLSNSLVLVLVNFVLALLLTNGIMPVVHQAGFLLRLVDQPDARKQHATPIVRIGGLAIVIGFFFALFIIYLVDKFSPISLEYNQGISATLVGAISFFGIGLADDIFSLPPLPRLTAQMIVAILASQQGIQVSLGNVFGVKYSEPFGILNFCFTIIWLVGVTNAINWFDGLDGLAAGIAGIAAITLLAVSFNLHEPTVGLLAAALAGSCFGFFNHNVNAKGIFMGDGGSYFLGFILAAMSIIISSQANSPINALLSLSVLAIPLFDMFIVIMNRISKRQSPFYPDRYHLHHRFLQIGFSPDYTVLLIHLLTQLLSACLLLLLDTERYFICLVFTFQVLLFLLIINLFRSSILSSKYMRKIINKKLSNIQIWLFG</sequence>
<dbReference type="GO" id="GO:0071555">
    <property type="term" value="P:cell wall organization"/>
    <property type="evidence" value="ECO:0007669"/>
    <property type="project" value="TreeGrafter"/>
</dbReference>
<dbReference type="GO" id="GO:0005886">
    <property type="term" value="C:plasma membrane"/>
    <property type="evidence" value="ECO:0007669"/>
    <property type="project" value="UniProtKB-SubCell"/>
</dbReference>
<comment type="subcellular location">
    <subcellularLocation>
        <location evidence="1">Cell membrane</location>
        <topology evidence="1">Multi-pass membrane protein</topology>
    </subcellularLocation>
</comment>
<dbReference type="InterPro" id="IPR000715">
    <property type="entry name" value="Glycosyl_transferase_4"/>
</dbReference>
<dbReference type="GO" id="GO:0044038">
    <property type="term" value="P:cell wall macromolecule biosynthetic process"/>
    <property type="evidence" value="ECO:0007669"/>
    <property type="project" value="TreeGrafter"/>
</dbReference>
<feature type="transmembrane region" description="Helical" evidence="7">
    <location>
        <begin position="147"/>
        <end position="167"/>
    </location>
</feature>
<feature type="transmembrane region" description="Helical" evidence="7">
    <location>
        <begin position="51"/>
        <end position="74"/>
    </location>
</feature>
<dbReference type="GeneID" id="6481760"/>
<proteinExistence type="predicted"/>
<dbReference type="GO" id="GO:0016780">
    <property type="term" value="F:phosphotransferase activity, for other substituted phosphate groups"/>
    <property type="evidence" value="ECO:0007669"/>
    <property type="project" value="InterPro"/>
</dbReference>
<evidence type="ECO:0000256" key="1">
    <source>
        <dbReference type="ARBA" id="ARBA00004651"/>
    </source>
</evidence>
<feature type="transmembrane region" description="Helical" evidence="7">
    <location>
        <begin position="116"/>
        <end position="135"/>
    </location>
</feature>
<keyword evidence="8" id="KW-0934">Plastid</keyword>